<evidence type="ECO:0000256" key="8">
    <source>
        <dbReference type="ARBA" id="ARBA00025722"/>
    </source>
</evidence>
<dbReference type="InterPro" id="IPR016024">
    <property type="entry name" value="ARM-type_fold"/>
</dbReference>
<dbReference type="Pfam" id="PF12348">
    <property type="entry name" value="CLASP_N"/>
    <property type="match status" value="1"/>
</dbReference>
<reference evidence="12" key="1">
    <citation type="submission" date="2020-03" db="EMBL/GenBank/DDBJ databases">
        <title>Transcriptomic Profiling of the Digestive Tract of the Rat Flea, Xenopsylla cheopis, Following Blood Feeding and Infection with Yersinia pestis.</title>
        <authorList>
            <person name="Bland D.M."/>
            <person name="Martens C.A."/>
            <person name="Virtaneva K."/>
            <person name="Kanakabandi K."/>
            <person name="Long D."/>
            <person name="Rosenke R."/>
            <person name="Saturday G.A."/>
            <person name="Hoyt F.H."/>
            <person name="Bruno D.P."/>
            <person name="Ribeiro J.M.C."/>
            <person name="Hinnebusch J."/>
        </authorList>
    </citation>
    <scope>NUCLEOTIDE SEQUENCE</scope>
</reference>
<keyword evidence="2" id="KW-0963">Cytoplasm</keyword>
<dbReference type="SMART" id="SM01349">
    <property type="entry name" value="TOG"/>
    <property type="match status" value="4"/>
</dbReference>
<feature type="domain" description="TOG" evidence="11">
    <location>
        <begin position="904"/>
        <end position="1146"/>
    </location>
</feature>
<feature type="domain" description="TOG" evidence="11">
    <location>
        <begin position="272"/>
        <end position="511"/>
    </location>
</feature>
<dbReference type="FunFam" id="1.25.10.10:FF:000050">
    <property type="entry name" value="Cytoskeleton-associated protein 5 isoform X1"/>
    <property type="match status" value="1"/>
</dbReference>
<comment type="subcellular location">
    <subcellularLocation>
        <location evidence="1">Cytoplasm</location>
        <location evidence="1">Cytoskeleton</location>
        <location evidence="1">Microtubule organizing center</location>
        <location evidence="1">Centrosome</location>
    </subcellularLocation>
</comment>
<feature type="region of interest" description="Disordered" evidence="10">
    <location>
        <begin position="1179"/>
        <end position="1219"/>
    </location>
</feature>
<dbReference type="InterPro" id="IPR034085">
    <property type="entry name" value="TOG"/>
</dbReference>
<dbReference type="GO" id="GO:0061863">
    <property type="term" value="F:microtubule plus end polymerase"/>
    <property type="evidence" value="ECO:0007669"/>
    <property type="project" value="InterPro"/>
</dbReference>
<evidence type="ECO:0000256" key="9">
    <source>
        <dbReference type="PROSITE-ProRule" id="PRU00103"/>
    </source>
</evidence>
<dbReference type="InterPro" id="IPR045110">
    <property type="entry name" value="XMAP215"/>
</dbReference>
<keyword evidence="3" id="KW-0132">Cell division</keyword>
<dbReference type="GO" id="GO:0051010">
    <property type="term" value="F:microtubule plus-end binding"/>
    <property type="evidence" value="ECO:0007669"/>
    <property type="project" value="InterPro"/>
</dbReference>
<feature type="region of interest" description="Disordered" evidence="10">
    <location>
        <begin position="515"/>
        <end position="573"/>
    </location>
</feature>
<feature type="domain" description="TOG" evidence="11">
    <location>
        <begin position="578"/>
        <end position="816"/>
    </location>
</feature>
<evidence type="ECO:0000256" key="10">
    <source>
        <dbReference type="SAM" id="MobiDB-lite"/>
    </source>
</evidence>
<evidence type="ECO:0000256" key="5">
    <source>
        <dbReference type="ARBA" id="ARBA00022776"/>
    </source>
</evidence>
<evidence type="ECO:0000256" key="3">
    <source>
        <dbReference type="ARBA" id="ARBA00022618"/>
    </source>
</evidence>
<dbReference type="GO" id="GO:0005874">
    <property type="term" value="C:microtubule"/>
    <property type="evidence" value="ECO:0007669"/>
    <property type="project" value="UniProtKB-ARBA"/>
</dbReference>
<dbReference type="InterPro" id="IPR011989">
    <property type="entry name" value="ARM-like"/>
</dbReference>
<organism evidence="12">
    <name type="scientific">Xenopsylla cheopis</name>
    <name type="common">Oriental rat flea</name>
    <name type="synonym">Pulex cheopis</name>
    <dbReference type="NCBI Taxonomy" id="163159"/>
    <lineage>
        <taxon>Eukaryota</taxon>
        <taxon>Metazoa</taxon>
        <taxon>Ecdysozoa</taxon>
        <taxon>Arthropoda</taxon>
        <taxon>Hexapoda</taxon>
        <taxon>Insecta</taxon>
        <taxon>Pterygota</taxon>
        <taxon>Neoptera</taxon>
        <taxon>Endopterygota</taxon>
        <taxon>Siphonaptera</taxon>
        <taxon>Pulicidae</taxon>
        <taxon>Xenopsyllinae</taxon>
        <taxon>Xenopsylla</taxon>
    </lineage>
</organism>
<evidence type="ECO:0000256" key="1">
    <source>
        <dbReference type="ARBA" id="ARBA00004300"/>
    </source>
</evidence>
<evidence type="ECO:0000259" key="11">
    <source>
        <dbReference type="SMART" id="SM01349"/>
    </source>
</evidence>
<dbReference type="FunFam" id="1.25.10.10:FF:000019">
    <property type="entry name" value="Cytoskeleton-associated protein 5"/>
    <property type="match status" value="1"/>
</dbReference>
<dbReference type="InterPro" id="IPR024395">
    <property type="entry name" value="CLASP_N_dom"/>
</dbReference>
<feature type="compositionally biased region" description="Polar residues" evidence="10">
    <location>
        <begin position="1667"/>
        <end position="1681"/>
    </location>
</feature>
<keyword evidence="4" id="KW-0677">Repeat</keyword>
<keyword evidence="6" id="KW-0206">Cytoskeleton</keyword>
<feature type="compositionally biased region" description="Polar residues" evidence="10">
    <location>
        <begin position="555"/>
        <end position="566"/>
    </location>
</feature>
<dbReference type="InterPro" id="IPR021133">
    <property type="entry name" value="HEAT_type_2"/>
</dbReference>
<dbReference type="InterPro" id="IPR048491">
    <property type="entry name" value="XMAP215_CLASP_TOG"/>
</dbReference>
<feature type="region of interest" description="Disordered" evidence="10">
    <location>
        <begin position="225"/>
        <end position="267"/>
    </location>
</feature>
<accession>A0A6M2DFG6</accession>
<evidence type="ECO:0000256" key="7">
    <source>
        <dbReference type="ARBA" id="ARBA00023306"/>
    </source>
</evidence>
<evidence type="ECO:0000313" key="12">
    <source>
        <dbReference type="EMBL" id="NOV45063.1"/>
    </source>
</evidence>
<dbReference type="GO" id="GO:0051301">
    <property type="term" value="P:cell division"/>
    <property type="evidence" value="ECO:0007669"/>
    <property type="project" value="UniProtKB-KW"/>
</dbReference>
<feature type="repeat" description="HEAT" evidence="9">
    <location>
        <begin position="753"/>
        <end position="790"/>
    </location>
</feature>
<evidence type="ECO:0000256" key="6">
    <source>
        <dbReference type="ARBA" id="ARBA00023212"/>
    </source>
</evidence>
<dbReference type="FunFam" id="1.25.10.10:FF:000063">
    <property type="entry name" value="Putative cytoskeleton-associated protein 5"/>
    <property type="match status" value="1"/>
</dbReference>
<comment type="similarity">
    <text evidence="8">Belongs to the TOG/XMAP215 family.</text>
</comment>
<dbReference type="GO" id="GO:0046785">
    <property type="term" value="P:microtubule polymerization"/>
    <property type="evidence" value="ECO:0007669"/>
    <property type="project" value="InterPro"/>
</dbReference>
<sequence>MEEDTDFKKLPVEERCTHKLWKARVDGYEEATKIFRLMDDEKSREWMKYLGMLKKFVSDSHALAQEKGLEASLAFVENSSFAGRTVEDVMTAVVAKCIAAAKARTKELAQQLALAYIEIEKQDAVIEALIQGTEHKNPKIAAACVATLSMALKEFGGKAIDLKPLIKRAPALLTGKDPNVRAEGKILTVELSRWALPAVKQLIGSLPAVLVSELEAEFAKAAAAGPPAPTRLLRSQQKRQAEQQAAGAGGAGDCEEETDGESAQEASVDPYDLLDPVDILSQIPKDFYEKLESKKWQERRESLDTLDGLLTNAPKLAAGDYGELVKALKHVLAKDTNVLLVATAGKCLGSMAKGLKNGFTPYALAILGVILEKFKEKKQNVVVAIRDAADACYTCTTPEALAEDVCAALNNKNPSIRMETCSFLARSFARTQPSSLSNKKLLKQYASALVKCMNDPDPGVREQAANAIGTSMKLLGERSMQPFLTDLDEPKMNKIKEFCEKAVIVVVIPKVVKKPEAKKPDPPASTANSPKPKPTGKMAYGKKPVIKKAVARPSSAAQATPARNNSPPEPVVEEATNDATETGVIDVSAQITDALITELSDKNWNTRHDALTKISAIIGVGPIKAELGDLPQALAARLVDSNSKIAQNALALCQTIATNATGANAMRRHARTLFPGFVHGLGDGKAWIRTASLACMDAWGDRCGYHEFLEGEMIYDALKEGSPTLRAELWSWLAKKLPNIPPKKFHKDELLICLPILFSNIEDRNAEVRKNSADAVTAFMIHLGYERMFRGAEKLKPASLTVVKGVLDRARGNLPDITPAEEVIAKGVSKIVPPSVKGRPSKMIRTKSGIAKLANGTAGASNGKKEEEAEVGPILLINNLKHQRMIDEQKLRVLKWNFTSPREEFIELLKDQMTAAGVSRSLMINMFHGDFRYHVKVLEALTDSLNDNGWEPTAANLDLILKWLTLRFFDTNPTVLLKGIEYLQLAFQMLIDQEYQLSENEASSFVPYLILKVGDPKEPIRIGVRALFRQLCQVYSPNKLFAFVLDGLKSKNARQRQECLDELGVLIACHGITVCQPSPLAALKEVVKQISDRDNAVRNAALNCVVQVYYIQQDKIFKLLGQLQLSEKDQSLLDERIKRASKTRPPAPFATIVKSKSAALNVPIIPDTLPEAEVVIEGDSDGEAEIEQREPSPPPQRGMGDVKSNASPQRRIPGPYGLDPKFMAELERKRRQLLEKDTREDLKLPQVDLEFLDEPVQPLPTCSRLPMPSASVPTPAAIIKPPPVVSSMPISTSSYDLETLIRTIGSADLQRAINAMTTMEDAFNKVKANQLIELEDKFISACVDQFKSLNRFSIVKIEDVSKGYQSLFTILNSFYENKVVGRRVTIPVLRNLMEHILTLLADKSMEMYNSNSAYNRVLNSLCFKILERSDHSNITCAMIRLMGDCHSNANVQPPVHAELVMKCLWKITKNWVVYAEDMDYDLVFTEINKFYSLYPAAFWKKRSYETPFKTVKTVLHSIVKNRGPSILQHVQRLNPPAEHELTLYLVKLVKNAFPDEPIPQLATNHLQLDPNSGSDTGASSLPPSRKVSSQNQDQLSIIFRKIGTKAQTKEGLLQLYEFRESNPDVDIKPFLKDSTEFFKNYIENGLRDIERQRRLTKAPSCGAGDTISVTTSDNAVDNQQQQRRDPTYYLNRLREMQGKKANTGDVDDNRYIGSAVRDENLNSVNNCNKEQEVSGLKANDETVRMLRHKLEMLKRNQQ</sequence>
<feature type="compositionally biased region" description="Acidic residues" evidence="10">
    <location>
        <begin position="253"/>
        <end position="262"/>
    </location>
</feature>
<dbReference type="GO" id="GO:0005813">
    <property type="term" value="C:centrosome"/>
    <property type="evidence" value="ECO:0007669"/>
    <property type="project" value="UniProtKB-SubCell"/>
</dbReference>
<feature type="region of interest" description="Disordered" evidence="10">
    <location>
        <begin position="1563"/>
        <end position="1592"/>
    </location>
</feature>
<dbReference type="GO" id="GO:0030951">
    <property type="term" value="P:establishment or maintenance of microtubule cytoskeleton polarity"/>
    <property type="evidence" value="ECO:0007669"/>
    <property type="project" value="InterPro"/>
</dbReference>
<protein>
    <submittedName>
        <fullName evidence="12">Putative microtubule-associated protein</fullName>
    </submittedName>
</protein>
<dbReference type="SUPFAM" id="SSF48371">
    <property type="entry name" value="ARM repeat"/>
    <property type="match status" value="2"/>
</dbReference>
<dbReference type="Gene3D" id="1.25.10.10">
    <property type="entry name" value="Leucine-rich Repeat Variant"/>
    <property type="match status" value="4"/>
</dbReference>
<dbReference type="PROSITE" id="PS50077">
    <property type="entry name" value="HEAT_REPEAT"/>
    <property type="match status" value="1"/>
</dbReference>
<dbReference type="GO" id="GO:0051231">
    <property type="term" value="P:spindle elongation"/>
    <property type="evidence" value="ECO:0007669"/>
    <property type="project" value="UniProtKB-ARBA"/>
</dbReference>
<keyword evidence="7" id="KW-0131">Cell cycle</keyword>
<feature type="region of interest" description="Disordered" evidence="10">
    <location>
        <begin position="1659"/>
        <end position="1682"/>
    </location>
</feature>
<evidence type="ECO:0000256" key="2">
    <source>
        <dbReference type="ARBA" id="ARBA00022490"/>
    </source>
</evidence>
<dbReference type="Pfam" id="PF21041">
    <property type="entry name" value="XMAP215_CLASP_TOG"/>
    <property type="match status" value="2"/>
</dbReference>
<evidence type="ECO:0000256" key="4">
    <source>
        <dbReference type="ARBA" id="ARBA00022737"/>
    </source>
</evidence>
<dbReference type="EMBL" id="GIIL01001337">
    <property type="protein sequence ID" value="NOV45063.1"/>
    <property type="molecule type" value="Transcribed_RNA"/>
</dbReference>
<dbReference type="PANTHER" id="PTHR12609">
    <property type="entry name" value="MICROTUBULE ASSOCIATED PROTEIN XMAP215"/>
    <property type="match status" value="1"/>
</dbReference>
<name>A0A6M2DFG6_XENCH</name>
<feature type="domain" description="TOG" evidence="11">
    <location>
        <begin position="1"/>
        <end position="227"/>
    </location>
</feature>
<keyword evidence="5" id="KW-0498">Mitosis</keyword>
<proteinExistence type="inferred from homology"/>